<dbReference type="AlphaFoldDB" id="A0A6L9U638"/>
<protein>
    <recommendedName>
        <fullName evidence="4">DUF2163 domain-containing protein</fullName>
    </recommendedName>
</protein>
<gene>
    <name evidence="2" type="ORF">GR212_15310</name>
</gene>
<dbReference type="RefSeq" id="WP_163987437.1">
    <property type="nucleotide sequence ID" value="NZ_WUEY01000006.1"/>
</dbReference>
<sequence length="208" mass="22494">MRAIDGNFYNALISARETGIIPRTFVWFIAKTIASGAPVTLGLWTGDDDINVSVTSGTTGLPEARTYYGAMNLDTGDTPRVSDMTAQTISLEMSQIADIAQQLVRGYDLRLAKVEIHEMTINPSTGALSATPSIAFLGQVDGAPIDTPSIGQDGKITVNVISDAISMLNRTNPQKSSYEGQKRRSNDQFGKYSSTVKNWSIPWGQKSK</sequence>
<dbReference type="Proteomes" id="UP000483035">
    <property type="component" value="Unassembled WGS sequence"/>
</dbReference>
<feature type="region of interest" description="Disordered" evidence="1">
    <location>
        <begin position="171"/>
        <end position="193"/>
    </location>
</feature>
<comment type="caution">
    <text evidence="2">The sequence shown here is derived from an EMBL/GenBank/DDBJ whole genome shotgun (WGS) entry which is preliminary data.</text>
</comment>
<evidence type="ECO:0000256" key="1">
    <source>
        <dbReference type="SAM" id="MobiDB-lite"/>
    </source>
</evidence>
<name>A0A6L9U638_9HYPH</name>
<evidence type="ECO:0000313" key="3">
    <source>
        <dbReference type="Proteomes" id="UP000483035"/>
    </source>
</evidence>
<organism evidence="2 3">
    <name type="scientific">Rhizobium lusitanum</name>
    <dbReference type="NCBI Taxonomy" id="293958"/>
    <lineage>
        <taxon>Bacteria</taxon>
        <taxon>Pseudomonadati</taxon>
        <taxon>Pseudomonadota</taxon>
        <taxon>Alphaproteobacteria</taxon>
        <taxon>Hyphomicrobiales</taxon>
        <taxon>Rhizobiaceae</taxon>
        <taxon>Rhizobium/Agrobacterium group</taxon>
        <taxon>Rhizobium</taxon>
    </lineage>
</organism>
<evidence type="ECO:0008006" key="4">
    <source>
        <dbReference type="Google" id="ProtNLM"/>
    </source>
</evidence>
<reference evidence="2 3" key="1">
    <citation type="submission" date="2019-12" db="EMBL/GenBank/DDBJ databases">
        <title>Rhizobium genotypes associated with high levels of biological nitrogen fixation by grain legumes in a temperate-maritime cropping system.</title>
        <authorList>
            <person name="Maluk M."/>
            <person name="Francesc Ferrando Molina F."/>
            <person name="Lopez Del Egido L."/>
            <person name="Lafos M."/>
            <person name="Langarica-Fuentes A."/>
            <person name="Gebre Yohannes G."/>
            <person name="Young M.W."/>
            <person name="Martin P."/>
            <person name="Gantlett R."/>
            <person name="Kenicer G."/>
            <person name="Hawes C."/>
            <person name="Begg G.S."/>
            <person name="Quilliam R.S."/>
            <person name="Squire G.R."/>
            <person name="Poole P.S."/>
            <person name="Young P.W."/>
            <person name="Iannetta P.M."/>
            <person name="James E.K."/>
        </authorList>
    </citation>
    <scope>NUCLEOTIDE SEQUENCE [LARGE SCALE GENOMIC DNA]</scope>
    <source>
        <strain evidence="2 3">JHI1118</strain>
    </source>
</reference>
<accession>A0A6L9U638</accession>
<evidence type="ECO:0000313" key="2">
    <source>
        <dbReference type="EMBL" id="NEI70951.1"/>
    </source>
</evidence>
<proteinExistence type="predicted"/>
<dbReference type="EMBL" id="WUEY01000006">
    <property type="protein sequence ID" value="NEI70951.1"/>
    <property type="molecule type" value="Genomic_DNA"/>
</dbReference>